<feature type="transmembrane region" description="Helical" evidence="6">
    <location>
        <begin position="201"/>
        <end position="218"/>
    </location>
</feature>
<sequence length="251" mass="27985">MFRNNAFRWWNALFYAAVLGVNYLAMAIPIGGMTTGQLSDKYHTPITPAGYAFMIWALIYLLLAGYIVYQLRGNTGKQDSVLAISYWFILSCIFNMAWVFLWQYQYIALSFAAMIALLLSLAAIYAKTRYVYTPTSGETWLLRLPFSIYFGWICVATLVNLAVIFFHGDLGISLNPKTAGIILLSAGTAAAIGITLRPRDGVLPLVFVWAYAAIAIEQKSIPGLSMTAAVLAFILLLYALWIGLMRSRERD</sequence>
<evidence type="ECO:0000256" key="5">
    <source>
        <dbReference type="ARBA" id="ARBA00023136"/>
    </source>
</evidence>
<dbReference type="Pfam" id="PF03073">
    <property type="entry name" value="TspO_MBR"/>
    <property type="match status" value="1"/>
</dbReference>
<evidence type="ECO:0000256" key="4">
    <source>
        <dbReference type="ARBA" id="ARBA00022989"/>
    </source>
</evidence>
<dbReference type="GO" id="GO:0016020">
    <property type="term" value="C:membrane"/>
    <property type="evidence" value="ECO:0007669"/>
    <property type="project" value="UniProtKB-SubCell"/>
</dbReference>
<feature type="transmembrane region" description="Helical" evidence="6">
    <location>
        <begin position="106"/>
        <end position="126"/>
    </location>
</feature>
<dbReference type="RefSeq" id="WP_155611850.1">
    <property type="nucleotide sequence ID" value="NZ_WNZW01000006.1"/>
</dbReference>
<dbReference type="OrthoDB" id="5189031at2"/>
<evidence type="ECO:0000256" key="1">
    <source>
        <dbReference type="ARBA" id="ARBA00004141"/>
    </source>
</evidence>
<dbReference type="Gene3D" id="1.20.1260.100">
    <property type="entry name" value="TspO/MBR protein"/>
    <property type="match status" value="1"/>
</dbReference>
<dbReference type="Proteomes" id="UP000447876">
    <property type="component" value="Unassembled WGS sequence"/>
</dbReference>
<dbReference type="InterPro" id="IPR038330">
    <property type="entry name" value="TspO/MBR-related_sf"/>
</dbReference>
<feature type="transmembrane region" description="Helical" evidence="6">
    <location>
        <begin position="146"/>
        <end position="166"/>
    </location>
</feature>
<reference evidence="7 8" key="1">
    <citation type="submission" date="2019-11" db="EMBL/GenBank/DDBJ databases">
        <title>Draft genome sequences of five Paenibacillus species of dairy origin.</title>
        <authorList>
            <person name="Olajide A.M."/>
            <person name="Chen S."/>
            <person name="Lapointe G."/>
        </authorList>
    </citation>
    <scope>NUCLEOTIDE SEQUENCE [LARGE SCALE GENOMIC DNA]</scope>
    <source>
        <strain evidence="7 8">12CR55</strain>
    </source>
</reference>
<evidence type="ECO:0000256" key="2">
    <source>
        <dbReference type="ARBA" id="ARBA00007524"/>
    </source>
</evidence>
<evidence type="ECO:0000313" key="7">
    <source>
        <dbReference type="EMBL" id="MUG46466.1"/>
    </source>
</evidence>
<gene>
    <name evidence="7" type="ORF">GNP95_15880</name>
</gene>
<comment type="similarity">
    <text evidence="2">Belongs to the TspO/BZRP family.</text>
</comment>
<keyword evidence="4 6" id="KW-1133">Transmembrane helix</keyword>
<dbReference type="PANTHER" id="PTHR33802">
    <property type="entry name" value="SI:CH211-161H7.5-RELATED"/>
    <property type="match status" value="1"/>
</dbReference>
<comment type="subcellular location">
    <subcellularLocation>
        <location evidence="1">Membrane</location>
        <topology evidence="1">Multi-pass membrane protein</topology>
    </subcellularLocation>
</comment>
<evidence type="ECO:0000256" key="6">
    <source>
        <dbReference type="SAM" id="Phobius"/>
    </source>
</evidence>
<feature type="transmembrane region" description="Helical" evidence="6">
    <location>
        <begin position="224"/>
        <end position="244"/>
    </location>
</feature>
<dbReference type="InterPro" id="IPR004307">
    <property type="entry name" value="TspO_MBR"/>
</dbReference>
<keyword evidence="5 6" id="KW-0472">Membrane</keyword>
<feature type="transmembrane region" description="Helical" evidence="6">
    <location>
        <begin position="12"/>
        <end position="31"/>
    </location>
</feature>
<feature type="transmembrane region" description="Helical" evidence="6">
    <location>
        <begin position="178"/>
        <end position="196"/>
    </location>
</feature>
<dbReference type="AlphaFoldDB" id="A0A7X2Z434"/>
<protein>
    <submittedName>
        <fullName evidence="7">Tryptophan-rich sensory protein</fullName>
    </submittedName>
</protein>
<keyword evidence="3 6" id="KW-0812">Transmembrane</keyword>
<name>A0A7X2Z434_9BACL</name>
<proteinExistence type="inferred from homology"/>
<feature type="transmembrane region" description="Helical" evidence="6">
    <location>
        <begin position="51"/>
        <end position="69"/>
    </location>
</feature>
<evidence type="ECO:0000256" key="3">
    <source>
        <dbReference type="ARBA" id="ARBA00022692"/>
    </source>
</evidence>
<dbReference type="PANTHER" id="PTHR33802:SF1">
    <property type="entry name" value="XK-RELATED PROTEIN"/>
    <property type="match status" value="1"/>
</dbReference>
<dbReference type="EMBL" id="WNZW01000006">
    <property type="protein sequence ID" value="MUG46466.1"/>
    <property type="molecule type" value="Genomic_DNA"/>
</dbReference>
<accession>A0A7X2Z434</accession>
<evidence type="ECO:0000313" key="8">
    <source>
        <dbReference type="Proteomes" id="UP000447876"/>
    </source>
</evidence>
<comment type="caution">
    <text evidence="7">The sequence shown here is derived from an EMBL/GenBank/DDBJ whole genome shotgun (WGS) entry which is preliminary data.</text>
</comment>
<organism evidence="7 8">
    <name type="scientific">Paenibacillus woosongensis</name>
    <dbReference type="NCBI Taxonomy" id="307580"/>
    <lineage>
        <taxon>Bacteria</taxon>
        <taxon>Bacillati</taxon>
        <taxon>Bacillota</taxon>
        <taxon>Bacilli</taxon>
        <taxon>Bacillales</taxon>
        <taxon>Paenibacillaceae</taxon>
        <taxon>Paenibacillus</taxon>
    </lineage>
</organism>
<feature type="transmembrane region" description="Helical" evidence="6">
    <location>
        <begin position="81"/>
        <end position="100"/>
    </location>
</feature>